<dbReference type="PRINTS" id="PR00368">
    <property type="entry name" value="FADPNR"/>
</dbReference>
<dbReference type="Gene3D" id="3.50.50.100">
    <property type="match status" value="2"/>
</dbReference>
<feature type="region of interest" description="Disordered" evidence="5">
    <location>
        <begin position="285"/>
        <end position="319"/>
    </location>
</feature>
<dbReference type="SUPFAM" id="SSF51905">
    <property type="entry name" value="FAD/NAD(P)-binding domain"/>
    <property type="match status" value="1"/>
</dbReference>
<proteinExistence type="predicted"/>
<dbReference type="InterPro" id="IPR051169">
    <property type="entry name" value="NADH-Q_oxidoreductase"/>
</dbReference>
<keyword evidence="2" id="KW-0285">Flavoprotein</keyword>
<evidence type="ECO:0000256" key="2">
    <source>
        <dbReference type="ARBA" id="ARBA00022630"/>
    </source>
</evidence>
<feature type="compositionally biased region" description="Basic and acidic residues" evidence="5">
    <location>
        <begin position="292"/>
        <end position="306"/>
    </location>
</feature>
<accession>A0AAD9MJF8</accession>
<evidence type="ECO:0000256" key="4">
    <source>
        <dbReference type="ARBA" id="ARBA00023002"/>
    </source>
</evidence>
<keyword evidence="8" id="KW-1185">Reference proteome</keyword>
<dbReference type="GO" id="GO:0003955">
    <property type="term" value="F:NAD(P)H dehydrogenase (quinone) activity"/>
    <property type="evidence" value="ECO:0007669"/>
    <property type="project" value="TreeGrafter"/>
</dbReference>
<protein>
    <recommendedName>
        <fullName evidence="6">FAD/NAD(P)-binding domain-containing protein</fullName>
    </recommendedName>
</protein>
<dbReference type="InterPro" id="IPR036188">
    <property type="entry name" value="FAD/NAD-bd_sf"/>
</dbReference>
<dbReference type="GO" id="GO:0042372">
    <property type="term" value="P:phylloquinone biosynthetic process"/>
    <property type="evidence" value="ECO:0007669"/>
    <property type="project" value="TreeGrafter"/>
</dbReference>
<name>A0AAD9MJF8_PROWI</name>
<dbReference type="PANTHER" id="PTHR42913:SF4">
    <property type="entry name" value="ALTERNATIVE NAD(P)H-UBIQUINONE OXIDOREDUCTASE C1, CHLOROPLASTIC_MITOCHONDRIAL"/>
    <property type="match status" value="1"/>
</dbReference>
<keyword evidence="4" id="KW-0560">Oxidoreductase</keyword>
<evidence type="ECO:0000256" key="3">
    <source>
        <dbReference type="ARBA" id="ARBA00022827"/>
    </source>
</evidence>
<sequence length="406" mass="41881">MGITLVDSHERFVFKPLLYELLAGTADEQEVAPPFRTLLRSTDVIFARGEPEGVFEVREDGVLPGGAEAGAGAAGSPAPGPIRVALRGGGALDCDWLVLALGARPSVAGVPGVEARAHLFWGYEDAVRLRAAVGALRGGPPARVAVVGAGYAGSELAAVLADLLPRGSQVSLLSGGGTILPGAPPGQRDIATEALREKGVRVDFNVRVQAVEESKRGGIVTDASLRVQGTPNIFALGDVAVRRPGQSTSDDAHASLPATAQVALQQAHCVAENLAAAMEGPALGSIHLPSSRRHDVPGPPVRRGDPARAPAAPAGGRRAARARRARALRALGFSVHEGAEGAAALSLEGPLAAAVRRLTYLYRQPTPDAQGRAAVSIASRALTDAVDLAGSFLRQVRRGVDDARRN</sequence>
<feature type="compositionally biased region" description="Low complexity" evidence="5">
    <location>
        <begin position="307"/>
        <end position="317"/>
    </location>
</feature>
<feature type="domain" description="FAD/NAD(P)-binding" evidence="6">
    <location>
        <begin position="4"/>
        <end position="214"/>
    </location>
</feature>
<dbReference type="PANTHER" id="PTHR42913">
    <property type="entry name" value="APOPTOSIS-INDUCING FACTOR 1"/>
    <property type="match status" value="1"/>
</dbReference>
<dbReference type="GO" id="GO:0009507">
    <property type="term" value="C:chloroplast"/>
    <property type="evidence" value="ECO:0007669"/>
    <property type="project" value="TreeGrafter"/>
</dbReference>
<dbReference type="InterPro" id="IPR023753">
    <property type="entry name" value="FAD/NAD-binding_dom"/>
</dbReference>
<dbReference type="GO" id="GO:0019646">
    <property type="term" value="P:aerobic electron transport chain"/>
    <property type="evidence" value="ECO:0007669"/>
    <property type="project" value="TreeGrafter"/>
</dbReference>
<dbReference type="EMBL" id="JASFZW010000002">
    <property type="protein sequence ID" value="KAK2079817.1"/>
    <property type="molecule type" value="Genomic_DNA"/>
</dbReference>
<evidence type="ECO:0000259" key="6">
    <source>
        <dbReference type="Pfam" id="PF07992"/>
    </source>
</evidence>
<keyword evidence="3" id="KW-0274">FAD</keyword>
<dbReference type="Proteomes" id="UP001255856">
    <property type="component" value="Unassembled WGS sequence"/>
</dbReference>
<evidence type="ECO:0000313" key="8">
    <source>
        <dbReference type="Proteomes" id="UP001255856"/>
    </source>
</evidence>
<organism evidence="7 8">
    <name type="scientific">Prototheca wickerhamii</name>
    <dbReference type="NCBI Taxonomy" id="3111"/>
    <lineage>
        <taxon>Eukaryota</taxon>
        <taxon>Viridiplantae</taxon>
        <taxon>Chlorophyta</taxon>
        <taxon>core chlorophytes</taxon>
        <taxon>Trebouxiophyceae</taxon>
        <taxon>Chlorellales</taxon>
        <taxon>Chlorellaceae</taxon>
        <taxon>Prototheca</taxon>
    </lineage>
</organism>
<comment type="cofactor">
    <cofactor evidence="1">
        <name>FAD</name>
        <dbReference type="ChEBI" id="CHEBI:57692"/>
    </cofactor>
</comment>
<dbReference type="AlphaFoldDB" id="A0AAD9MJF8"/>
<reference evidence="7" key="1">
    <citation type="submission" date="2021-01" db="EMBL/GenBank/DDBJ databases">
        <authorList>
            <person name="Eckstrom K.M.E."/>
        </authorList>
    </citation>
    <scope>NUCLEOTIDE SEQUENCE</scope>
    <source>
        <strain evidence="7">UVCC 0001</strain>
    </source>
</reference>
<evidence type="ECO:0000313" key="7">
    <source>
        <dbReference type="EMBL" id="KAK2079817.1"/>
    </source>
</evidence>
<evidence type="ECO:0000256" key="5">
    <source>
        <dbReference type="SAM" id="MobiDB-lite"/>
    </source>
</evidence>
<evidence type="ECO:0000256" key="1">
    <source>
        <dbReference type="ARBA" id="ARBA00001974"/>
    </source>
</evidence>
<comment type="caution">
    <text evidence="7">The sequence shown here is derived from an EMBL/GenBank/DDBJ whole genome shotgun (WGS) entry which is preliminary data.</text>
</comment>
<gene>
    <name evidence="7" type="ORF">QBZ16_002212</name>
</gene>
<dbReference type="Pfam" id="PF07992">
    <property type="entry name" value="Pyr_redox_2"/>
    <property type="match status" value="1"/>
</dbReference>